<dbReference type="Gene3D" id="3.10.200.10">
    <property type="entry name" value="Alpha carbonic anhydrase"/>
    <property type="match status" value="1"/>
</dbReference>
<evidence type="ECO:0000313" key="7">
    <source>
        <dbReference type="Ensembl" id="ENSOSIP00000024368.1"/>
    </source>
</evidence>
<dbReference type="AlphaFoldDB" id="A0A8C8DRJ8"/>
<dbReference type="Ensembl" id="ENSOSIT00000025725.1">
    <property type="protein sequence ID" value="ENSOSIP00000024368.1"/>
    <property type="gene ID" value="ENSOSIG00000012808.1"/>
</dbReference>
<accession>A0A8C8DRJ8</accession>
<evidence type="ECO:0000256" key="3">
    <source>
        <dbReference type="ARBA" id="ARBA00022833"/>
    </source>
</evidence>
<feature type="compositionally biased region" description="Low complexity" evidence="5">
    <location>
        <begin position="179"/>
        <end position="196"/>
    </location>
</feature>
<dbReference type="EC" id="4.2.1.1" evidence="4"/>
<comment type="similarity">
    <text evidence="1 4">Belongs to the alpha-carbonic anhydrase family.</text>
</comment>
<comment type="cofactor">
    <cofactor evidence="4">
        <name>Zn(2+)</name>
        <dbReference type="ChEBI" id="CHEBI:29105"/>
    </cofactor>
</comment>
<keyword evidence="8" id="KW-1185">Reference proteome</keyword>
<dbReference type="Pfam" id="PF00194">
    <property type="entry name" value="Carb_anhydrase"/>
    <property type="match status" value="1"/>
</dbReference>
<dbReference type="GO" id="GO:0005886">
    <property type="term" value="C:plasma membrane"/>
    <property type="evidence" value="ECO:0007669"/>
    <property type="project" value="TreeGrafter"/>
</dbReference>
<comment type="catalytic activity">
    <reaction evidence="4">
        <text>hydrogencarbonate + H(+) = CO2 + H2O</text>
        <dbReference type="Rhea" id="RHEA:10748"/>
        <dbReference type="ChEBI" id="CHEBI:15377"/>
        <dbReference type="ChEBI" id="CHEBI:15378"/>
        <dbReference type="ChEBI" id="CHEBI:16526"/>
        <dbReference type="ChEBI" id="CHEBI:17544"/>
        <dbReference type="EC" id="4.2.1.1"/>
    </reaction>
</comment>
<dbReference type="GO" id="GO:0004089">
    <property type="term" value="F:carbonate dehydratase activity"/>
    <property type="evidence" value="ECO:0007669"/>
    <property type="project" value="UniProtKB-UniRule"/>
</dbReference>
<comment type="function">
    <text evidence="4">Reversible hydration of carbon dioxide.</text>
</comment>
<sequence>HNKCRNIKFILNCFLYADLSLFFSLLGHSWCYEGHLCDYAPSNWSILPEAKCGGEQQSPINIDTQSTTEDESLGAFTFLNFDDKHAIESITNTGHSVQCNINGSVEVSGGGLPHDYTVLQFHFHWGSVASDGSEHLLDSKRFPMEMHIVCIRKDLNRSKALAQSDGLAVLGFFIEAPQTSKSGSHSSSTSDSSGTTNPLTSSTSDMEAWTKLTNYLDQIQTVSKCLFVQ</sequence>
<reference evidence="7" key="2">
    <citation type="submission" date="2025-09" db="UniProtKB">
        <authorList>
            <consortium name="Ensembl"/>
        </authorList>
    </citation>
    <scope>IDENTIFICATION</scope>
</reference>
<feature type="signal peptide" evidence="4">
    <location>
        <begin position="1"/>
        <end position="31"/>
    </location>
</feature>
<dbReference type="PANTHER" id="PTHR18952">
    <property type="entry name" value="CARBONIC ANHYDRASE"/>
    <property type="match status" value="1"/>
</dbReference>
<dbReference type="SMART" id="SM01057">
    <property type="entry name" value="Carb_anhydrase"/>
    <property type="match status" value="1"/>
</dbReference>
<name>A0A8C8DRJ8_9TELE</name>
<dbReference type="Proteomes" id="UP000694383">
    <property type="component" value="Unplaced"/>
</dbReference>
<dbReference type="InterPro" id="IPR018338">
    <property type="entry name" value="Carbonic_anhydrase_a-class_CS"/>
</dbReference>
<proteinExistence type="inferred from homology"/>
<keyword evidence="3 4" id="KW-0862">Zinc</keyword>
<keyword evidence="4" id="KW-0732">Signal</keyword>
<feature type="region of interest" description="Disordered" evidence="5">
    <location>
        <begin position="179"/>
        <end position="203"/>
    </location>
</feature>
<dbReference type="GO" id="GO:0008270">
    <property type="term" value="F:zinc ion binding"/>
    <property type="evidence" value="ECO:0007669"/>
    <property type="project" value="UniProtKB-UniRule"/>
</dbReference>
<feature type="domain" description="Alpha-carbonic anhydrase" evidence="6">
    <location>
        <begin position="28"/>
        <end position="229"/>
    </location>
</feature>
<dbReference type="PROSITE" id="PS00162">
    <property type="entry name" value="ALPHA_CA_1"/>
    <property type="match status" value="1"/>
</dbReference>
<evidence type="ECO:0000256" key="4">
    <source>
        <dbReference type="RuleBase" id="RU367011"/>
    </source>
</evidence>
<feature type="chain" id="PRO_5034577322" description="Carbonic anhydrase" evidence="4">
    <location>
        <begin position="32"/>
        <end position="229"/>
    </location>
</feature>
<reference evidence="7" key="1">
    <citation type="submission" date="2025-08" db="UniProtKB">
        <authorList>
            <consortium name="Ensembl"/>
        </authorList>
    </citation>
    <scope>IDENTIFICATION</scope>
</reference>
<evidence type="ECO:0000313" key="8">
    <source>
        <dbReference type="Proteomes" id="UP000694383"/>
    </source>
</evidence>
<evidence type="ECO:0000256" key="1">
    <source>
        <dbReference type="ARBA" id="ARBA00010718"/>
    </source>
</evidence>
<keyword evidence="2 4" id="KW-0479">Metal-binding</keyword>
<keyword evidence="4" id="KW-0456">Lyase</keyword>
<evidence type="ECO:0000256" key="2">
    <source>
        <dbReference type="ARBA" id="ARBA00022723"/>
    </source>
</evidence>
<dbReference type="PROSITE" id="PS51144">
    <property type="entry name" value="ALPHA_CA_2"/>
    <property type="match status" value="1"/>
</dbReference>
<dbReference type="InterPro" id="IPR023561">
    <property type="entry name" value="Carbonic_anhydrase_a-class"/>
</dbReference>
<evidence type="ECO:0000256" key="5">
    <source>
        <dbReference type="SAM" id="MobiDB-lite"/>
    </source>
</evidence>
<dbReference type="InterPro" id="IPR036398">
    <property type="entry name" value="CA_dom_sf"/>
</dbReference>
<dbReference type="SUPFAM" id="SSF51069">
    <property type="entry name" value="Carbonic anhydrase"/>
    <property type="match status" value="1"/>
</dbReference>
<organism evidence="7 8">
    <name type="scientific">Oryzias sinensis</name>
    <name type="common">Chinese medaka</name>
    <dbReference type="NCBI Taxonomy" id="183150"/>
    <lineage>
        <taxon>Eukaryota</taxon>
        <taxon>Metazoa</taxon>
        <taxon>Chordata</taxon>
        <taxon>Craniata</taxon>
        <taxon>Vertebrata</taxon>
        <taxon>Euteleostomi</taxon>
        <taxon>Actinopterygii</taxon>
        <taxon>Neopterygii</taxon>
        <taxon>Teleostei</taxon>
        <taxon>Neoteleostei</taxon>
        <taxon>Acanthomorphata</taxon>
        <taxon>Ovalentaria</taxon>
        <taxon>Atherinomorphae</taxon>
        <taxon>Beloniformes</taxon>
        <taxon>Adrianichthyidae</taxon>
        <taxon>Oryziinae</taxon>
        <taxon>Oryzias</taxon>
    </lineage>
</organism>
<dbReference type="PANTHER" id="PTHR18952:SF200">
    <property type="entry name" value="CARBONIC ANHYDRASE"/>
    <property type="match status" value="1"/>
</dbReference>
<dbReference type="InterPro" id="IPR001148">
    <property type="entry name" value="CA_dom"/>
</dbReference>
<evidence type="ECO:0000259" key="6">
    <source>
        <dbReference type="PROSITE" id="PS51144"/>
    </source>
</evidence>
<dbReference type="GeneTree" id="ENSGT00940000164039"/>
<protein>
    <recommendedName>
        <fullName evidence="4">Carbonic anhydrase</fullName>
        <ecNumber evidence="4">4.2.1.1</ecNumber>
    </recommendedName>
</protein>